<dbReference type="SUPFAM" id="SSF82199">
    <property type="entry name" value="SET domain"/>
    <property type="match status" value="1"/>
</dbReference>
<evidence type="ECO:0000256" key="7">
    <source>
        <dbReference type="ARBA" id="ARBA00022679"/>
    </source>
</evidence>
<feature type="compositionally biased region" description="Acidic residues" evidence="15">
    <location>
        <begin position="1440"/>
        <end position="1467"/>
    </location>
</feature>
<feature type="compositionally biased region" description="Low complexity" evidence="15">
    <location>
        <begin position="571"/>
        <end position="610"/>
    </location>
</feature>
<evidence type="ECO:0000256" key="12">
    <source>
        <dbReference type="ARBA" id="ARBA00023159"/>
    </source>
</evidence>
<feature type="compositionally biased region" description="Polar residues" evidence="15">
    <location>
        <begin position="513"/>
        <end position="528"/>
    </location>
</feature>
<feature type="compositionally biased region" description="Polar residues" evidence="15">
    <location>
        <begin position="1634"/>
        <end position="1647"/>
    </location>
</feature>
<evidence type="ECO:0000256" key="15">
    <source>
        <dbReference type="SAM" id="MobiDB-lite"/>
    </source>
</evidence>
<feature type="compositionally biased region" description="Basic residues" evidence="15">
    <location>
        <begin position="1052"/>
        <end position="1062"/>
    </location>
</feature>
<dbReference type="SMART" id="SM00508">
    <property type="entry name" value="PostSET"/>
    <property type="match status" value="1"/>
</dbReference>
<evidence type="ECO:0000256" key="10">
    <source>
        <dbReference type="ARBA" id="ARBA00023015"/>
    </source>
</evidence>
<dbReference type="InterPro" id="IPR044437">
    <property type="entry name" value="SETD2/Set2_SET"/>
</dbReference>
<evidence type="ECO:0000256" key="9">
    <source>
        <dbReference type="ARBA" id="ARBA00022703"/>
    </source>
</evidence>
<dbReference type="PROSITE" id="PS51215">
    <property type="entry name" value="AWS"/>
    <property type="match status" value="1"/>
</dbReference>
<feature type="region of interest" description="Disordered" evidence="15">
    <location>
        <begin position="907"/>
        <end position="1193"/>
    </location>
</feature>
<dbReference type="InterPro" id="IPR042294">
    <property type="entry name" value="SETD2_animal"/>
</dbReference>
<dbReference type="SMART" id="SM00570">
    <property type="entry name" value="AWS"/>
    <property type="match status" value="1"/>
</dbReference>
<keyword evidence="5" id="KW-0158">Chromosome</keyword>
<evidence type="ECO:0000259" key="19">
    <source>
        <dbReference type="PROSITE" id="PS51215"/>
    </source>
</evidence>
<feature type="region of interest" description="Disordered" evidence="15">
    <location>
        <begin position="1715"/>
        <end position="1755"/>
    </location>
</feature>
<feature type="region of interest" description="Disordered" evidence="15">
    <location>
        <begin position="1"/>
        <end position="32"/>
    </location>
</feature>
<feature type="compositionally biased region" description="Polar residues" evidence="15">
    <location>
        <begin position="1083"/>
        <end position="1116"/>
    </location>
</feature>
<protein>
    <recommendedName>
        <fullName evidence="4">[histone H3]-lysine(36) N-trimethyltransferase</fullName>
        <ecNumber evidence="4">2.1.1.359</ecNumber>
    </recommendedName>
</protein>
<evidence type="ECO:0000256" key="4">
    <source>
        <dbReference type="ARBA" id="ARBA00012178"/>
    </source>
</evidence>
<dbReference type="InterPro" id="IPR046341">
    <property type="entry name" value="SET_dom_sf"/>
</dbReference>
<feature type="region of interest" description="Disordered" evidence="15">
    <location>
        <begin position="1779"/>
        <end position="1822"/>
    </location>
</feature>
<evidence type="ECO:0000256" key="3">
    <source>
        <dbReference type="ARBA" id="ARBA00008548"/>
    </source>
</evidence>
<dbReference type="PROSITE" id="PS50020">
    <property type="entry name" value="WW_DOMAIN_2"/>
    <property type="match status" value="1"/>
</dbReference>
<feature type="compositionally biased region" description="Basic and acidic residues" evidence="15">
    <location>
        <begin position="1135"/>
        <end position="1148"/>
    </location>
</feature>
<evidence type="ECO:0000256" key="2">
    <source>
        <dbReference type="ARBA" id="ARBA00004286"/>
    </source>
</evidence>
<dbReference type="InterPro" id="IPR031972">
    <property type="entry name" value="CSRNP_N"/>
</dbReference>
<dbReference type="Pfam" id="PF16019">
    <property type="entry name" value="CSRNP_N"/>
    <property type="match status" value="1"/>
</dbReference>
<feature type="region of interest" description="Disordered" evidence="15">
    <location>
        <begin position="655"/>
        <end position="700"/>
    </location>
</feature>
<dbReference type="InterPro" id="IPR013257">
    <property type="entry name" value="SRI"/>
</dbReference>
<evidence type="ECO:0000256" key="5">
    <source>
        <dbReference type="ARBA" id="ARBA00022454"/>
    </source>
</evidence>
<evidence type="ECO:0000259" key="17">
    <source>
        <dbReference type="PROSITE" id="PS50280"/>
    </source>
</evidence>
<sequence length="2312" mass="261594">MSSLKRTFDQIDPQPSISDQTNEHQSQDQQSIDCDKSIATEMIDHQYYQQRQQNVFDKNHNDDAIVDDKPAIKLMKIDDNNHYLIDSSTSPLLPEPKSPPELIDKCIQVDTTITADIEEETIVEDIPAENIEDASTEIELNDETSISSSSSSGVISMANSSSSGEDSATTNSGSTSDSISASSRPLRSLLKVSGRKPKLKNEKKKVIFNNVTVFYFKRSQGFTCVPSQGGSTLGMETTHSYHRSFTLETHAEERKRVRREILQRQKRFAKINKQASTSESEDESYDELSDLSDIDLENDSCYFLQPVPIKQRRALLRASGVRKIETTEKEECKDIRISREFCGCDCRVYCNPDVCSCHQAGIQCQVDRMSFPCGCTREGCGNSNGRIEFNPLRVRKHFIETIMKIETDNKNQNVTEFNMNYAPHHAQATIKDTNNGGYPMNQHMVHAQSYDQTTNGLVIDSTDGIPSILSQQSAPIYQQSPHNIYHMEQQSNQLHHYNVIGPGTEHHHHHATTMMSSENSSQFNTTDCMQLYPHHQPQPLTNDDESYSPDNSSSYSENSDYTSDDFDDEYQQNNAQQRQQQNQSGQQQQHYAAAAAHQSPFSTASSTAATQSFHPSNDNDDTMAAVCGDEDVSTCHQLPDNSIYYKQQSNNEFDDSQMTINNFDSTNESSSSSTLSSSCRNNDEMIDSTSTTSTTSSSSDIGLSNTVNIATAGVNGTNENFVEIIKKILATMIHSINRSGQAQHGSLFRLIRLSYVDIDEVCAALCLCVIIENHTNVENMTNGELELKYVYDSIATMNGDSTANVDHASDHTQIVIETSDNNNGLDLMNGEIINSNNLNNNSTFKFKNRIMKDYANDNSQESSSSEPNTTTMVMMNGSKTTENHHDESYDINFVSSEVDVCSSNLEISSQNEENKGKKSSSSTPNRRGRKPKNQKNDTISKATKNNKTKKKDKKNDSVVTKSTRRRSTRIKNLGKGSSPEIDEQQTQQTNGHDPNSKLNNNSDHTYTPPISGDTESKNKSTKNQDHHETKSSSSNKKSKHKSKSSKKDEKSKKHRKVKSKHKSSNDLENHHLHHVNSHHESKPLSSHQQAPLSTSKENFTTSLPSKEPNDNAQTKDSSPSSSTVSDCINDSNKQAPEKVKSRWRRNSELEITSTVLSPTDSTPSSPNAQQQSNMNSSQESFNPESIAIPDSPMPSYQKIDENIFLFEKKKCKTKKETKKMVCDCLLLKEERARGLMGCGEDCLNRMLMIECGSRCPLGEHCSNKRFQKQQYMKLTPFKTEKKGWGLMALESIPANSFLMEYVGEVIDPFMFHKRTDKYSKLKMEHYYFMALKSDEIIDATFKGNMTRFINHSCEPNSITQKWTVNGELRIGFFTIKPVAAGEEITFDYQFQRYGKKAQKCYCESISCRGYIGSSESGREILTDGSKIPKSKKATKKKITEDEEIVATDEEEEVDEENVDKSDEEDDDKEEFLEDIALEIDMLAENGLRNRQQILEVSRLMLRADKFSLRIQLIDIIMSTLELAYLRLFIDYHGLRIIWGWMIEAENVDLKARLLGLLEVLPIPHRTMLTDCKVLEVVERWAAIDSPEWQQYLNIDEQEKKSDTTKANEDNSCQTAAEEIKETTAVESIKEETDSQSSSTNKETITDSQKLKSITDLSKLSGKIVIKSKTKSSDTTNSAANPAKLKSDVTIGFLAQKLLNHWKDLKEGFRIPRLDRQKRHDDEAEADRRSKEEEERRSQGLPFITHDKRSFDIDNTDGDGYNTIAGILGNKRRCLKNLTNRRSSIRPQQHRSLYGQNNNSSTASSFHQTPNQGSTSPKLTKEEHRKRFEYTMVQNDYTDALNKYHEHLRLYKEALQNSVSGTANTAATNDLVSVAAPNPMIGFNEFYQQYLTTFAANNPMLMATNLSFSNNNAGAEVGANVHNLLQFGGTFDHVQQQFQQQPVTYITDASQQQQPVHEWLDGPLMASNYEQSIDSYNYDEIVDLQDLIPKYDSPLIQLVGSNENDEENSSYQSIFNIGYKQQDIPPEAIDNVDFSQIKFENDDCLESMEKRMFDEIYPPAGIFFITNDSKTYYFPIPDELTQEINVKENITEPLPISFTTCAPDQKSLSYDWKSASINDHFYYYNRRKQIKQWHPPQDNQIDNYYGDIISGDLPSCDISHPSTSSSPNSLINTRTKKDLPIGGTTEMPADELKRKESRRSREHFRYKVSQFMVKCLNPYMRSSCTKGRITNSSHFKSLARKLTHAIVEKELKQVKSSKDLAFTDSVKHKTKDFIKRYMSQLGPVYKPEQSSRSAVMDLQDSSSPIPPQQSPIA</sequence>
<dbReference type="InterPro" id="IPR038190">
    <property type="entry name" value="SRI_sf"/>
</dbReference>
<dbReference type="Gene3D" id="2.170.270.10">
    <property type="entry name" value="SET domain"/>
    <property type="match status" value="1"/>
</dbReference>
<dbReference type="Pfam" id="PF17907">
    <property type="entry name" value="AWS"/>
    <property type="match status" value="1"/>
</dbReference>
<feature type="region of interest" description="Disordered" evidence="15">
    <location>
        <begin position="2284"/>
        <end position="2312"/>
    </location>
</feature>
<keyword evidence="11" id="KW-0238">DNA-binding</keyword>
<keyword evidence="8" id="KW-0949">S-adenosyl-L-methionine</keyword>
<evidence type="ECO:0000259" key="18">
    <source>
        <dbReference type="PROSITE" id="PS50868"/>
    </source>
</evidence>
<keyword evidence="9" id="KW-0053">Apoptosis</keyword>
<evidence type="ECO:0000256" key="1">
    <source>
        <dbReference type="ARBA" id="ARBA00004123"/>
    </source>
</evidence>
<feature type="compositionally biased region" description="Low complexity" evidence="15">
    <location>
        <begin position="2158"/>
        <end position="2168"/>
    </location>
</feature>
<dbReference type="InterPro" id="IPR006560">
    <property type="entry name" value="AWS_dom"/>
</dbReference>
<dbReference type="InterPro" id="IPR001202">
    <property type="entry name" value="WW_dom"/>
</dbReference>
<feature type="compositionally biased region" description="Pro residues" evidence="15">
    <location>
        <begin position="2303"/>
        <end position="2312"/>
    </location>
</feature>
<feature type="region of interest" description="Disordered" evidence="15">
    <location>
        <begin position="1618"/>
        <end position="1647"/>
    </location>
</feature>
<dbReference type="PANTHER" id="PTHR46711:SF1">
    <property type="entry name" value="HISTONE-LYSINE N-METHYLTRANSFERASE SETD2"/>
    <property type="match status" value="1"/>
</dbReference>
<feature type="region of interest" description="Disordered" evidence="15">
    <location>
        <begin position="2158"/>
        <end position="2186"/>
    </location>
</feature>
<feature type="compositionally biased region" description="Acidic residues" evidence="15">
    <location>
        <begin position="126"/>
        <end position="142"/>
    </location>
</feature>
<dbReference type="PANTHER" id="PTHR46711">
    <property type="entry name" value="HISTONE-LYSINE N-METHYLTRANSFERASE SETD2"/>
    <property type="match status" value="1"/>
</dbReference>
<dbReference type="Pfam" id="PF00856">
    <property type="entry name" value="SET"/>
    <property type="match status" value="1"/>
</dbReference>
<feature type="compositionally biased region" description="Basic and acidic residues" evidence="15">
    <location>
        <begin position="1715"/>
        <end position="1737"/>
    </location>
</feature>
<feature type="compositionally biased region" description="Basic and acidic residues" evidence="15">
    <location>
        <begin position="1618"/>
        <end position="1632"/>
    </location>
</feature>
<keyword evidence="12" id="KW-0010">Activator</keyword>
<feature type="compositionally biased region" description="Polar residues" evidence="15">
    <location>
        <begin position="655"/>
        <end position="664"/>
    </location>
</feature>
<dbReference type="PROSITE" id="PS50868">
    <property type="entry name" value="POST_SET"/>
    <property type="match status" value="1"/>
</dbReference>
<reference evidence="20 21" key="1">
    <citation type="journal article" date="2018" name="J. Allergy Clin. Immunol.">
        <title>High-quality assembly of Dermatophagoides pteronyssinus genome and transcriptome reveals a wide range of novel allergens.</title>
        <authorList>
            <person name="Liu X.Y."/>
            <person name="Yang K.Y."/>
            <person name="Wang M.Q."/>
            <person name="Kwok J.S."/>
            <person name="Zeng X."/>
            <person name="Yang Z."/>
            <person name="Xiao X.J."/>
            <person name="Lau C.P."/>
            <person name="Li Y."/>
            <person name="Huang Z.M."/>
            <person name="Ba J.G."/>
            <person name="Yim A.K."/>
            <person name="Ouyang C.Y."/>
            <person name="Ngai S.M."/>
            <person name="Chan T.F."/>
            <person name="Leung E.L."/>
            <person name="Liu L."/>
            <person name="Liu Z.G."/>
            <person name="Tsui S.K."/>
        </authorList>
    </citation>
    <scope>NUCLEOTIDE SEQUENCE [LARGE SCALE GENOMIC DNA]</scope>
    <source>
        <strain evidence="20">Derp</strain>
    </source>
</reference>
<feature type="compositionally biased region" description="Low complexity" evidence="15">
    <location>
        <begin position="1161"/>
        <end position="1182"/>
    </location>
</feature>
<feature type="domain" description="SET" evidence="17">
    <location>
        <begin position="1272"/>
        <end position="1389"/>
    </location>
</feature>
<keyword evidence="13" id="KW-0804">Transcription</keyword>
<dbReference type="EC" id="2.1.1.359" evidence="4"/>
<feature type="domain" description="WW" evidence="16">
    <location>
        <begin position="2105"/>
        <end position="2137"/>
    </location>
</feature>
<comment type="subcellular location">
    <subcellularLocation>
        <location evidence="2">Chromosome</location>
    </subcellularLocation>
    <subcellularLocation>
        <location evidence="1">Nucleus</location>
    </subcellularLocation>
</comment>
<gene>
    <name evidence="20" type="primary">SETD2_1</name>
    <name evidence="20" type="ORF">DERP_001959</name>
</gene>
<dbReference type="SMART" id="SM00317">
    <property type="entry name" value="SET"/>
    <property type="match status" value="1"/>
</dbReference>
<feature type="compositionally biased region" description="Low complexity" evidence="15">
    <location>
        <begin position="145"/>
        <end position="183"/>
    </location>
</feature>
<evidence type="ECO:0000259" key="16">
    <source>
        <dbReference type="PROSITE" id="PS50020"/>
    </source>
</evidence>
<evidence type="ECO:0000313" key="20">
    <source>
        <dbReference type="EMBL" id="KAH9420124.1"/>
    </source>
</evidence>
<organism evidence="20 21">
    <name type="scientific">Dermatophagoides pteronyssinus</name>
    <name type="common">European house dust mite</name>
    <dbReference type="NCBI Taxonomy" id="6956"/>
    <lineage>
        <taxon>Eukaryota</taxon>
        <taxon>Metazoa</taxon>
        <taxon>Ecdysozoa</taxon>
        <taxon>Arthropoda</taxon>
        <taxon>Chelicerata</taxon>
        <taxon>Arachnida</taxon>
        <taxon>Acari</taxon>
        <taxon>Acariformes</taxon>
        <taxon>Sarcoptiformes</taxon>
        <taxon>Astigmata</taxon>
        <taxon>Psoroptidia</taxon>
        <taxon>Analgoidea</taxon>
        <taxon>Pyroglyphidae</taxon>
        <taxon>Dermatophagoidinae</taxon>
        <taxon>Dermatophagoides</taxon>
    </lineage>
</organism>
<feature type="region of interest" description="Disordered" evidence="15">
    <location>
        <begin position="126"/>
        <end position="184"/>
    </location>
</feature>
<feature type="compositionally biased region" description="Polar residues" evidence="15">
    <location>
        <begin position="1779"/>
        <end position="1817"/>
    </location>
</feature>
<dbReference type="PROSITE" id="PS50280">
    <property type="entry name" value="SET"/>
    <property type="match status" value="1"/>
</dbReference>
<dbReference type="Gene3D" id="1.10.1740.100">
    <property type="entry name" value="Set2, Rpb1 interacting domain"/>
    <property type="match status" value="1"/>
</dbReference>
<dbReference type="PRINTS" id="PR02031">
    <property type="entry name" value="CYSSERRICHNP"/>
</dbReference>
<dbReference type="InterPro" id="IPR023260">
    <property type="entry name" value="Cys/Ser-rich_nuc_prot"/>
</dbReference>
<feature type="compositionally biased region" description="Basic and acidic residues" evidence="15">
    <location>
        <begin position="1014"/>
        <end position="1030"/>
    </location>
</feature>
<evidence type="ECO:0000256" key="13">
    <source>
        <dbReference type="ARBA" id="ARBA00023163"/>
    </source>
</evidence>
<evidence type="ECO:0000256" key="8">
    <source>
        <dbReference type="ARBA" id="ARBA00022691"/>
    </source>
</evidence>
<accession>A0ABQ8JBZ6</accession>
<dbReference type="EMBL" id="NJHN03000054">
    <property type="protein sequence ID" value="KAH9420124.1"/>
    <property type="molecule type" value="Genomic_DNA"/>
</dbReference>
<keyword evidence="6" id="KW-0489">Methyltransferase</keyword>
<keyword evidence="7" id="KW-0808">Transferase</keyword>
<evidence type="ECO:0000256" key="14">
    <source>
        <dbReference type="ARBA" id="ARBA00023242"/>
    </source>
</evidence>
<keyword evidence="14" id="KW-0539">Nucleus</keyword>
<keyword evidence="21" id="KW-1185">Reference proteome</keyword>
<reference evidence="20 21" key="2">
    <citation type="journal article" date="2022" name="Mol. Biol. Evol.">
        <title>Comparative Genomics Reveals Insights into the Divergent Evolution of Astigmatic Mites and Household Pest Adaptations.</title>
        <authorList>
            <person name="Xiong Q."/>
            <person name="Wan A.T."/>
            <person name="Liu X."/>
            <person name="Fung C.S."/>
            <person name="Xiao X."/>
            <person name="Malainual N."/>
            <person name="Hou J."/>
            <person name="Wang L."/>
            <person name="Wang M."/>
            <person name="Yang K.Y."/>
            <person name="Cui Y."/>
            <person name="Leung E.L."/>
            <person name="Nong W."/>
            <person name="Shin S.K."/>
            <person name="Au S.W."/>
            <person name="Jeong K.Y."/>
            <person name="Chew F.T."/>
            <person name="Hui J.H."/>
            <person name="Leung T.F."/>
            <person name="Tungtrongchitr A."/>
            <person name="Zhong N."/>
            <person name="Liu Z."/>
            <person name="Tsui S.K."/>
        </authorList>
    </citation>
    <scope>NUCLEOTIDE SEQUENCE [LARGE SCALE GENOMIC DNA]</scope>
    <source>
        <strain evidence="20">Derp</strain>
    </source>
</reference>
<proteinExistence type="inferred from homology"/>
<dbReference type="InterPro" id="IPR003616">
    <property type="entry name" value="Post-SET_dom"/>
</dbReference>
<feature type="domain" description="Post-SET" evidence="18">
    <location>
        <begin position="1396"/>
        <end position="1412"/>
    </location>
</feature>
<feature type="compositionally biased region" description="Polar residues" evidence="15">
    <location>
        <begin position="1149"/>
        <end position="1160"/>
    </location>
</feature>
<feature type="region of interest" description="Disordered" evidence="15">
    <location>
        <begin position="498"/>
        <end position="625"/>
    </location>
</feature>
<comment type="similarity">
    <text evidence="3">Belongs to the AXUD1 family.</text>
</comment>
<feature type="compositionally biased region" description="Low complexity" evidence="15">
    <location>
        <begin position="688"/>
        <end position="699"/>
    </location>
</feature>
<name>A0ABQ8JBZ6_DERPT</name>
<comment type="caution">
    <text evidence="20">The sequence shown here is derived from an EMBL/GenBank/DDBJ whole genome shotgun (WGS) entry which is preliminary data.</text>
</comment>
<evidence type="ECO:0000256" key="11">
    <source>
        <dbReference type="ARBA" id="ARBA00023125"/>
    </source>
</evidence>
<dbReference type="InterPro" id="IPR001214">
    <property type="entry name" value="SET_dom"/>
</dbReference>
<dbReference type="Proteomes" id="UP000887458">
    <property type="component" value="Unassembled WGS sequence"/>
</dbReference>
<feature type="compositionally biased region" description="Polar residues" evidence="15">
    <location>
        <begin position="984"/>
        <end position="1005"/>
    </location>
</feature>
<feature type="compositionally biased region" description="Low complexity" evidence="15">
    <location>
        <begin position="665"/>
        <end position="678"/>
    </location>
</feature>
<keyword evidence="10" id="KW-0805">Transcription regulation</keyword>
<dbReference type="CDD" id="cd19172">
    <property type="entry name" value="SET_SETD2"/>
    <property type="match status" value="1"/>
</dbReference>
<feature type="domain" description="AWS" evidence="19">
    <location>
        <begin position="1217"/>
        <end position="1270"/>
    </location>
</feature>
<dbReference type="Pfam" id="PF08236">
    <property type="entry name" value="SRI"/>
    <property type="match status" value="1"/>
</dbReference>
<evidence type="ECO:0000256" key="6">
    <source>
        <dbReference type="ARBA" id="ARBA00022603"/>
    </source>
</evidence>
<feature type="region of interest" description="Disordered" evidence="15">
    <location>
        <begin position="1438"/>
        <end position="1467"/>
    </location>
</feature>
<feature type="compositionally biased region" description="Low complexity" evidence="15">
    <location>
        <begin position="548"/>
        <end position="561"/>
    </location>
</feature>
<evidence type="ECO:0000313" key="21">
    <source>
        <dbReference type="Proteomes" id="UP000887458"/>
    </source>
</evidence>